<dbReference type="Proteomes" id="UP000515146">
    <property type="component" value="Unplaced"/>
</dbReference>
<sequence>YRYRFRSFITNKINNTTSKSVYHHLSSNANVLFPLLFLTTIFSLFIPIAKCEEECLRSKVWCYECESINDPYCSDPFNVSFDMSLMRMCEGCCVKIVVEKNTPQKNIWRTCTSRLQINLFMVDHVCMEESGGQGHMCFCESDGCNSSPSSPINYYYFHYHYNFGHPNNQRIIISIISTIIILFILNELITSILFTSSVSVSLSFLLAINWLPSSSSMSLWTTKFPLKFLHLSLFIIMMILLMIIPLIFYRS</sequence>
<dbReference type="AlphaFoldDB" id="A0A6P6YBK2"/>
<dbReference type="CDD" id="cd23595">
    <property type="entry name" value="TFP_LU_ECD_Qvr"/>
    <property type="match status" value="1"/>
</dbReference>
<keyword evidence="6" id="KW-1015">Disulfide bond</keyword>
<keyword evidence="14" id="KW-0812">Transmembrane</keyword>
<protein>
    <recommendedName>
        <fullName evidence="10">UPAR/Ly6 domain-containing protein qvr</fullName>
    </recommendedName>
    <alternativeName>
        <fullName evidence="11">Protein quiver</fullName>
    </alternativeName>
    <alternativeName>
        <fullName evidence="8">Protein sleepless</fullName>
    </alternativeName>
</protein>
<dbReference type="KEGG" id="dpte:113795948"/>
<dbReference type="InterPro" id="IPR050975">
    <property type="entry name" value="Sleep_regulator"/>
</dbReference>
<keyword evidence="14" id="KW-1133">Transmembrane helix</keyword>
<comment type="function">
    <text evidence="12">Bifunctional regulator of neuronal activity in the mushroom body, and possibly other regions of the brain, that acts as a signaling molecule required for homeostatic regulation of sleep under normal conditions and after sleep deprivation. Reduces neuronal excitability by enhancing Sh/shaker K(+) channel activity; possibly by stabilizing Sh/shaker to increase protein levels, accelerating its activation kinetics, slowing C-type inactivation and enhancing recovery from inactivation. Specifically affects the A-type K(+) current. Antagonizes nicotinic acetylcholine receptors (nAChRs) to reduce synaptic transmission, possibly by preventing their localization to the cell surface. Required for regulation of neuromuscular excitability and plasticity at neuromuscular junctions.</text>
</comment>
<evidence type="ECO:0000256" key="14">
    <source>
        <dbReference type="SAM" id="Phobius"/>
    </source>
</evidence>
<evidence type="ECO:0000256" key="6">
    <source>
        <dbReference type="ARBA" id="ARBA00023157"/>
    </source>
</evidence>
<dbReference type="GO" id="GO:0045121">
    <property type="term" value="C:membrane raft"/>
    <property type="evidence" value="ECO:0007669"/>
    <property type="project" value="UniProtKB-SubCell"/>
</dbReference>
<keyword evidence="15" id="KW-1185">Reference proteome</keyword>
<evidence type="ECO:0000256" key="4">
    <source>
        <dbReference type="ARBA" id="ARBA00022729"/>
    </source>
</evidence>
<gene>
    <name evidence="16" type="primary">LOC113795948</name>
</gene>
<dbReference type="GO" id="GO:0005886">
    <property type="term" value="C:plasma membrane"/>
    <property type="evidence" value="ECO:0007669"/>
    <property type="project" value="UniProtKB-SubCell"/>
</dbReference>
<dbReference type="PANTHER" id="PTHR33562">
    <property type="entry name" value="ATILLA, ISOFORM B-RELATED-RELATED"/>
    <property type="match status" value="1"/>
</dbReference>
<evidence type="ECO:0000256" key="9">
    <source>
        <dbReference type="ARBA" id="ARBA00044499"/>
    </source>
</evidence>
<dbReference type="OrthoDB" id="9991292at2759"/>
<comment type="similarity">
    <text evidence="2">Belongs to the quiver family.</text>
</comment>
<evidence type="ECO:0000256" key="5">
    <source>
        <dbReference type="ARBA" id="ARBA00023108"/>
    </source>
</evidence>
<organism evidence="15 16">
    <name type="scientific">Dermatophagoides pteronyssinus</name>
    <name type="common">European house dust mite</name>
    <dbReference type="NCBI Taxonomy" id="6956"/>
    <lineage>
        <taxon>Eukaryota</taxon>
        <taxon>Metazoa</taxon>
        <taxon>Ecdysozoa</taxon>
        <taxon>Arthropoda</taxon>
        <taxon>Chelicerata</taxon>
        <taxon>Arachnida</taxon>
        <taxon>Acari</taxon>
        <taxon>Acariformes</taxon>
        <taxon>Sarcoptiformes</taxon>
        <taxon>Astigmata</taxon>
        <taxon>Psoroptidia</taxon>
        <taxon>Analgoidea</taxon>
        <taxon>Pyroglyphidae</taxon>
        <taxon>Dermatophagoidinae</taxon>
        <taxon>Dermatophagoides</taxon>
    </lineage>
</organism>
<dbReference type="GO" id="GO:0030431">
    <property type="term" value="P:sleep"/>
    <property type="evidence" value="ECO:0007669"/>
    <property type="project" value="InterPro"/>
</dbReference>
<evidence type="ECO:0000256" key="1">
    <source>
        <dbReference type="ARBA" id="ARBA00004471"/>
    </source>
</evidence>
<comment type="subcellular location">
    <subcellularLocation>
        <location evidence="1">Cell membrane</location>
        <topology evidence="1">Lipid-anchor</topology>
        <topology evidence="1">GPI-anchor</topology>
        <orientation evidence="1">Extracellular side</orientation>
    </subcellularLocation>
    <subcellularLocation>
        <location evidence="9">Membrane raft</location>
        <topology evidence="9">Lipid-anchor</topology>
        <topology evidence="9">GPI-anchor</topology>
        <orientation evidence="9">Extracellular side</orientation>
    </subcellularLocation>
</comment>
<evidence type="ECO:0000313" key="15">
    <source>
        <dbReference type="Proteomes" id="UP000515146"/>
    </source>
</evidence>
<accession>A0A6P6YBK2</accession>
<proteinExistence type="inferred from homology"/>
<dbReference type="RefSeq" id="XP_027201994.1">
    <property type="nucleotide sequence ID" value="XM_027346193.1"/>
</dbReference>
<feature type="transmembrane region" description="Helical" evidence="14">
    <location>
        <begin position="228"/>
        <end position="249"/>
    </location>
</feature>
<evidence type="ECO:0000256" key="13">
    <source>
        <dbReference type="ARBA" id="ARBA00046769"/>
    </source>
</evidence>
<reference evidence="16" key="1">
    <citation type="submission" date="2025-08" db="UniProtKB">
        <authorList>
            <consortium name="RefSeq"/>
        </authorList>
    </citation>
    <scope>IDENTIFICATION</scope>
    <source>
        <strain evidence="16">Airmid</strain>
    </source>
</reference>
<keyword evidence="5" id="KW-0090">Biological rhythms</keyword>
<evidence type="ECO:0000256" key="10">
    <source>
        <dbReference type="ARBA" id="ARBA00044524"/>
    </source>
</evidence>
<dbReference type="GO" id="GO:0048511">
    <property type="term" value="P:rhythmic process"/>
    <property type="evidence" value="ECO:0007669"/>
    <property type="project" value="UniProtKB-KW"/>
</dbReference>
<name>A0A6P6YBK2_DERPT</name>
<dbReference type="CTD" id="2768718"/>
<evidence type="ECO:0000256" key="2">
    <source>
        <dbReference type="ARBA" id="ARBA00010522"/>
    </source>
</evidence>
<feature type="non-terminal residue" evidence="16">
    <location>
        <position position="1"/>
    </location>
</feature>
<keyword evidence="3" id="KW-1003">Cell membrane</keyword>
<evidence type="ECO:0000256" key="3">
    <source>
        <dbReference type="ARBA" id="ARBA00022475"/>
    </source>
</evidence>
<dbReference type="InParanoid" id="A0A6P6YBK2"/>
<keyword evidence="4" id="KW-0732">Signal</keyword>
<evidence type="ECO:0000256" key="7">
    <source>
        <dbReference type="ARBA" id="ARBA00023180"/>
    </source>
</evidence>
<dbReference type="PANTHER" id="PTHR33562:SF31">
    <property type="entry name" value="PROTEIN QUIVER"/>
    <property type="match status" value="1"/>
</dbReference>
<evidence type="ECO:0000256" key="12">
    <source>
        <dbReference type="ARBA" id="ARBA00045788"/>
    </source>
</evidence>
<feature type="transmembrane region" description="Helical" evidence="14">
    <location>
        <begin position="179"/>
        <end position="208"/>
    </location>
</feature>
<evidence type="ECO:0000256" key="11">
    <source>
        <dbReference type="ARBA" id="ARBA00044561"/>
    </source>
</evidence>
<dbReference type="GO" id="GO:0032222">
    <property type="term" value="P:regulation of synaptic transmission, cholinergic"/>
    <property type="evidence" value="ECO:0007669"/>
    <property type="project" value="InterPro"/>
</dbReference>
<comment type="subunit">
    <text evidence="13">Interacts (via loop 2 of the three-fingered Ly-6 domain) with Sh/shaker; this interaction may stabilize both components of the complex and may be required for targeting or retention of Sh/shaker to neural cell projections. Interacts (via loop 2 of the three-fingered Ly-6 domain) with nAChRalpha3 and potentially other nicotinic acetylcholine receptors; this interaction is required for antagonism of nicotinic acetylcholine receptors.</text>
</comment>
<feature type="transmembrane region" description="Helical" evidence="14">
    <location>
        <begin position="31"/>
        <end position="49"/>
    </location>
</feature>
<keyword evidence="7" id="KW-0325">Glycoprotein</keyword>
<evidence type="ECO:0000313" key="16">
    <source>
        <dbReference type="RefSeq" id="XP_027201994.1"/>
    </source>
</evidence>
<dbReference type="Pfam" id="PF17064">
    <property type="entry name" value="QVR"/>
    <property type="match status" value="1"/>
</dbReference>
<dbReference type="InterPro" id="IPR031424">
    <property type="entry name" value="QVR-like"/>
</dbReference>
<keyword evidence="14" id="KW-0472">Membrane</keyword>
<evidence type="ECO:0000256" key="8">
    <source>
        <dbReference type="ARBA" id="ARBA00031037"/>
    </source>
</evidence>